<feature type="region of interest" description="Disordered" evidence="1">
    <location>
        <begin position="280"/>
        <end position="307"/>
    </location>
</feature>
<evidence type="ECO:0000256" key="1">
    <source>
        <dbReference type="SAM" id="MobiDB-lite"/>
    </source>
</evidence>
<feature type="compositionally biased region" description="Acidic residues" evidence="1">
    <location>
        <begin position="280"/>
        <end position="303"/>
    </location>
</feature>
<evidence type="ECO:0000313" key="3">
    <source>
        <dbReference type="Proteomes" id="UP001281003"/>
    </source>
</evidence>
<proteinExistence type="predicted"/>
<dbReference type="Proteomes" id="UP001281003">
    <property type="component" value="Unassembled WGS sequence"/>
</dbReference>
<comment type="caution">
    <text evidence="2">The sequence shown here is derived from an EMBL/GenBank/DDBJ whole genome shotgun (WGS) entry which is preliminary data.</text>
</comment>
<organism evidence="2 3">
    <name type="scientific">Sordaria brevicollis</name>
    <dbReference type="NCBI Taxonomy" id="83679"/>
    <lineage>
        <taxon>Eukaryota</taxon>
        <taxon>Fungi</taxon>
        <taxon>Dikarya</taxon>
        <taxon>Ascomycota</taxon>
        <taxon>Pezizomycotina</taxon>
        <taxon>Sordariomycetes</taxon>
        <taxon>Sordariomycetidae</taxon>
        <taxon>Sordariales</taxon>
        <taxon>Sordariaceae</taxon>
        <taxon>Sordaria</taxon>
    </lineage>
</organism>
<accession>A0AAE0PI71</accession>
<dbReference type="EMBL" id="JAUTDP010000004">
    <property type="protein sequence ID" value="KAK3400332.1"/>
    <property type="molecule type" value="Genomic_DNA"/>
</dbReference>
<protein>
    <submittedName>
        <fullName evidence="2">Uncharacterized protein</fullName>
    </submittedName>
</protein>
<reference evidence="2" key="1">
    <citation type="journal article" date="2023" name="Mol. Phylogenet. Evol.">
        <title>Genome-scale phylogeny and comparative genomics of the fungal order Sordariales.</title>
        <authorList>
            <person name="Hensen N."/>
            <person name="Bonometti L."/>
            <person name="Westerberg I."/>
            <person name="Brannstrom I.O."/>
            <person name="Guillou S."/>
            <person name="Cros-Aarteil S."/>
            <person name="Calhoun S."/>
            <person name="Haridas S."/>
            <person name="Kuo A."/>
            <person name="Mondo S."/>
            <person name="Pangilinan J."/>
            <person name="Riley R."/>
            <person name="LaButti K."/>
            <person name="Andreopoulos B."/>
            <person name="Lipzen A."/>
            <person name="Chen C."/>
            <person name="Yan M."/>
            <person name="Daum C."/>
            <person name="Ng V."/>
            <person name="Clum A."/>
            <person name="Steindorff A."/>
            <person name="Ohm R.A."/>
            <person name="Martin F."/>
            <person name="Silar P."/>
            <person name="Natvig D.O."/>
            <person name="Lalanne C."/>
            <person name="Gautier V."/>
            <person name="Ament-Velasquez S.L."/>
            <person name="Kruys A."/>
            <person name="Hutchinson M.I."/>
            <person name="Powell A.J."/>
            <person name="Barry K."/>
            <person name="Miller A.N."/>
            <person name="Grigoriev I.V."/>
            <person name="Debuchy R."/>
            <person name="Gladieux P."/>
            <person name="Hiltunen Thoren M."/>
            <person name="Johannesson H."/>
        </authorList>
    </citation>
    <scope>NUCLEOTIDE SEQUENCE</scope>
    <source>
        <strain evidence="2">FGSC 1904</strain>
    </source>
</reference>
<sequence>MRISWCSAIKFSFDSLVLRPSQIRKFHSRLLPSSPSLLGPTHYDLILCCSTLSVLTITTHRKMPGPIRGAGNSENEDTNRPHPYFGPPVPLHLRPRRDGSLPTVRSAPPQPPRPWSNLKNFMPKVGMKYKHAHTVTKRTRRDRAIWYAVMDTCGLFFKARHLQETLTEVINIAADHASKRKPPADFVETLGDGDGLTTADATLQFLRSVRESHLLARKLSPSTFAELFGAIFEAREAYLADPHKYVDWHPNSPLVDAVDRFLAVSWFWDGMHLLLKMESEHEEVADDNETTEEQDELESDGEEAPVARGTAVSSLVAEFDGCSIWTLSTSKFVDDDDLFADVDPLTDDEEDEVMGGTHCEF</sequence>
<dbReference type="AlphaFoldDB" id="A0AAE0PI71"/>
<name>A0AAE0PI71_SORBR</name>
<feature type="region of interest" description="Disordered" evidence="1">
    <location>
        <begin position="65"/>
        <end position="119"/>
    </location>
</feature>
<reference evidence="2" key="2">
    <citation type="submission" date="2023-07" db="EMBL/GenBank/DDBJ databases">
        <authorList>
            <consortium name="Lawrence Berkeley National Laboratory"/>
            <person name="Haridas S."/>
            <person name="Hensen N."/>
            <person name="Bonometti L."/>
            <person name="Westerberg I."/>
            <person name="Brannstrom I.O."/>
            <person name="Guillou S."/>
            <person name="Cros-Aarteil S."/>
            <person name="Calhoun S."/>
            <person name="Kuo A."/>
            <person name="Mondo S."/>
            <person name="Pangilinan J."/>
            <person name="Riley R."/>
            <person name="LaButti K."/>
            <person name="Andreopoulos B."/>
            <person name="Lipzen A."/>
            <person name="Chen C."/>
            <person name="Yanf M."/>
            <person name="Daum C."/>
            <person name="Ng V."/>
            <person name="Clum A."/>
            <person name="Steindorff A."/>
            <person name="Ohm R."/>
            <person name="Martin F."/>
            <person name="Silar P."/>
            <person name="Natvig D."/>
            <person name="Lalanne C."/>
            <person name="Gautier V."/>
            <person name="Ament-velasquez S.L."/>
            <person name="Kruys A."/>
            <person name="Hutchinson M.I."/>
            <person name="Powell A.J."/>
            <person name="Barry K."/>
            <person name="Miller A.N."/>
            <person name="Grigoriev I.V."/>
            <person name="Debuchy R."/>
            <person name="Gladieux P."/>
            <person name="Thoren M.H."/>
            <person name="Johannesson H."/>
        </authorList>
    </citation>
    <scope>NUCLEOTIDE SEQUENCE</scope>
    <source>
        <strain evidence="2">FGSC 1904</strain>
    </source>
</reference>
<gene>
    <name evidence="2" type="ORF">B0T20DRAFT_435398</name>
</gene>
<keyword evidence="3" id="KW-1185">Reference proteome</keyword>
<evidence type="ECO:0000313" key="2">
    <source>
        <dbReference type="EMBL" id="KAK3400332.1"/>
    </source>
</evidence>